<protein>
    <submittedName>
        <fullName evidence="1">Uncharacterized protein</fullName>
    </submittedName>
</protein>
<evidence type="ECO:0000313" key="1">
    <source>
        <dbReference type="EMBL" id="KAK6765368.1"/>
    </source>
</evidence>
<name>A0ABR1ERW4_NECAM</name>
<gene>
    <name evidence="1" type="primary">Necator_chrX.g25499</name>
    <name evidence="1" type="ORF">RB195_025333</name>
</gene>
<dbReference type="Proteomes" id="UP001303046">
    <property type="component" value="Unassembled WGS sequence"/>
</dbReference>
<reference evidence="1 2" key="1">
    <citation type="submission" date="2023-08" db="EMBL/GenBank/DDBJ databases">
        <title>A Necator americanus chromosomal reference genome.</title>
        <authorList>
            <person name="Ilik V."/>
            <person name="Petrzelkova K.J."/>
            <person name="Pardy F."/>
            <person name="Fuh T."/>
            <person name="Niatou-Singa F.S."/>
            <person name="Gouil Q."/>
            <person name="Baker L."/>
            <person name="Ritchie M.E."/>
            <person name="Jex A.R."/>
            <person name="Gazzola D."/>
            <person name="Li H."/>
            <person name="Toshio Fujiwara R."/>
            <person name="Zhan B."/>
            <person name="Aroian R.V."/>
            <person name="Pafco B."/>
            <person name="Schwarz E.M."/>
        </authorList>
    </citation>
    <scope>NUCLEOTIDE SEQUENCE [LARGE SCALE GENOMIC DNA]</scope>
    <source>
        <strain evidence="1 2">Aroian</strain>
        <tissue evidence="1">Whole animal</tissue>
    </source>
</reference>
<comment type="caution">
    <text evidence="1">The sequence shown here is derived from an EMBL/GenBank/DDBJ whole genome shotgun (WGS) entry which is preliminary data.</text>
</comment>
<organism evidence="1 2">
    <name type="scientific">Necator americanus</name>
    <name type="common">Human hookworm</name>
    <dbReference type="NCBI Taxonomy" id="51031"/>
    <lineage>
        <taxon>Eukaryota</taxon>
        <taxon>Metazoa</taxon>
        <taxon>Ecdysozoa</taxon>
        <taxon>Nematoda</taxon>
        <taxon>Chromadorea</taxon>
        <taxon>Rhabditida</taxon>
        <taxon>Rhabditina</taxon>
        <taxon>Rhabditomorpha</taxon>
        <taxon>Strongyloidea</taxon>
        <taxon>Ancylostomatidae</taxon>
        <taxon>Bunostominae</taxon>
        <taxon>Necator</taxon>
    </lineage>
</organism>
<proteinExistence type="predicted"/>
<accession>A0ABR1ERW4</accession>
<dbReference type="EMBL" id="JAVFWL010000006">
    <property type="protein sequence ID" value="KAK6765368.1"/>
    <property type="molecule type" value="Genomic_DNA"/>
</dbReference>
<keyword evidence="2" id="KW-1185">Reference proteome</keyword>
<sequence>MERLSFTTTSTRQCTFITPRTRDVDNGLWALIGDEIYKLSPRSRRGVRMEEGQLYTIHVPLLFAITRRKREEEYVVIFEKMKQPLEHTNESDPQSELELAILVDYVLVPNEMKKLRRKDGVRREKIEAVIFTLEATIRGGQNPIIAEFGRYWCNMSRYTSDKAV</sequence>
<evidence type="ECO:0000313" key="2">
    <source>
        <dbReference type="Proteomes" id="UP001303046"/>
    </source>
</evidence>